<accession>A0A3Q3K6B2</accession>
<dbReference type="SUPFAM" id="SSF53474">
    <property type="entry name" value="alpha/beta-Hydrolases"/>
    <property type="match status" value="1"/>
</dbReference>
<reference evidence="5" key="2">
    <citation type="submission" date="2025-09" db="UniProtKB">
        <authorList>
            <consortium name="Ensembl"/>
        </authorList>
    </citation>
    <scope>IDENTIFICATION</scope>
</reference>
<dbReference type="PIRSF" id="PIRSF016521">
    <property type="entry name" value="Acyl-CoA_hydro"/>
    <property type="match status" value="1"/>
</dbReference>
<dbReference type="Pfam" id="PF08840">
    <property type="entry name" value="BAAT_C"/>
    <property type="match status" value="1"/>
</dbReference>
<evidence type="ECO:0000259" key="4">
    <source>
        <dbReference type="Pfam" id="PF08840"/>
    </source>
</evidence>
<reference evidence="5" key="1">
    <citation type="submission" date="2025-08" db="UniProtKB">
        <authorList>
            <consortium name="Ensembl"/>
        </authorList>
    </citation>
    <scope>IDENTIFICATION</scope>
</reference>
<dbReference type="GO" id="GO:0047617">
    <property type="term" value="F:fatty acyl-CoA hydrolase activity"/>
    <property type="evidence" value="ECO:0007669"/>
    <property type="project" value="TreeGrafter"/>
</dbReference>
<sequence>YRSQSAHTPEKTFYQWVCKRSSRQNLHESEFVKRGLLVCKEMSSQIILRLLPSARCLFDEPVQLKVSGLRSRQVVTMRARSADERGVVFSSSATYRADGRGEIDLDRDPSLSGSYVGVEPMGLLWSMRPDILHKRFQKNNSLNPHVVRFSVHEEEGRVLAEATNERLLIGEGVSRHPVREGNIHGVLFTPPGQGPFPAVLDLYTFGGGVSEKRASLLASRGFVVLTMSLYGHDDMPGNTKKIQLDYFEEGIQLLKKQDKVKGVGVVSLSKSADIALSVASFLPDVWINGCSANTALPLYYKNSQILPALMFDVSRIIHTELGAGIVKYVLNSTLAEENKVTLVPIEQAKGHFLFAAAEDDLNWDSKAYMDQMVERLKHHGKENFESVCYPGAGHYLEPPYGPFCPSAMHGVVHAAALWGGEPRDHAAAEVHLWKKIQDYFRTHLSCDAALSEAKL</sequence>
<evidence type="ECO:0000259" key="3">
    <source>
        <dbReference type="Pfam" id="PF04775"/>
    </source>
</evidence>
<feature type="active site" description="Charge relay system" evidence="2">
    <location>
        <position position="269"/>
    </location>
</feature>
<keyword evidence="6" id="KW-1185">Reference proteome</keyword>
<dbReference type="Pfam" id="PF04775">
    <property type="entry name" value="Bile_Hydr_Trans"/>
    <property type="match status" value="1"/>
</dbReference>
<comment type="similarity">
    <text evidence="1">Belongs to the C/M/P thioester hydrolase family.</text>
</comment>
<feature type="domain" description="BAAT/Acyl-CoA thioester hydrolase C-terminal" evidence="4">
    <location>
        <begin position="242"/>
        <end position="445"/>
    </location>
</feature>
<dbReference type="Ensembl" id="ENSMALT00000025303.1">
    <property type="protein sequence ID" value="ENSMALP00000024835.1"/>
    <property type="gene ID" value="ENSMALG00000017246.1"/>
</dbReference>
<dbReference type="InterPro" id="IPR006862">
    <property type="entry name" value="Thio_Ohase/aa_AcTrfase"/>
</dbReference>
<dbReference type="InterPro" id="IPR016662">
    <property type="entry name" value="Acyl-CoA_thioEstase_long-chain"/>
</dbReference>
<evidence type="ECO:0000256" key="1">
    <source>
        <dbReference type="ARBA" id="ARBA00006538"/>
    </source>
</evidence>
<organism evidence="5 6">
    <name type="scientific">Monopterus albus</name>
    <name type="common">Swamp eel</name>
    <dbReference type="NCBI Taxonomy" id="43700"/>
    <lineage>
        <taxon>Eukaryota</taxon>
        <taxon>Metazoa</taxon>
        <taxon>Chordata</taxon>
        <taxon>Craniata</taxon>
        <taxon>Vertebrata</taxon>
        <taxon>Euteleostomi</taxon>
        <taxon>Actinopterygii</taxon>
        <taxon>Neopterygii</taxon>
        <taxon>Teleostei</taxon>
        <taxon>Neoteleostei</taxon>
        <taxon>Acanthomorphata</taxon>
        <taxon>Anabantaria</taxon>
        <taxon>Synbranchiformes</taxon>
        <taxon>Synbranchidae</taxon>
        <taxon>Monopterus</taxon>
    </lineage>
</organism>
<dbReference type="InterPro" id="IPR014940">
    <property type="entry name" value="BAAT_C"/>
</dbReference>
<dbReference type="PANTHER" id="PTHR10824:SF17">
    <property type="entry name" value="ACYL-COENZYME A THIOESTERASE 6"/>
    <property type="match status" value="1"/>
</dbReference>
<dbReference type="AlphaFoldDB" id="A0A3Q3K6B2"/>
<evidence type="ECO:0000256" key="2">
    <source>
        <dbReference type="PIRSR" id="PIRSR016521-1"/>
    </source>
</evidence>
<evidence type="ECO:0000313" key="5">
    <source>
        <dbReference type="Ensembl" id="ENSMALP00000024835.1"/>
    </source>
</evidence>
<proteinExistence type="inferred from homology"/>
<dbReference type="GO" id="GO:0006637">
    <property type="term" value="P:acyl-CoA metabolic process"/>
    <property type="evidence" value="ECO:0007669"/>
    <property type="project" value="InterPro"/>
</dbReference>
<dbReference type="GO" id="GO:0006631">
    <property type="term" value="P:fatty acid metabolic process"/>
    <property type="evidence" value="ECO:0007669"/>
    <property type="project" value="TreeGrafter"/>
</dbReference>
<dbReference type="FunFam" id="3.40.50.1820:FF:000024">
    <property type="entry name" value="acyl-coenzyme A thioesterase 4"/>
    <property type="match status" value="1"/>
</dbReference>
<feature type="domain" description="Acyl-CoA thioester hydrolase/bile acid-CoA amino acid N-acetyltransferase" evidence="3">
    <location>
        <begin position="59"/>
        <end position="180"/>
    </location>
</feature>
<feature type="active site" description="Charge relay system" evidence="2">
    <location>
        <position position="360"/>
    </location>
</feature>
<dbReference type="STRING" id="43700.ENSMALP00000024835"/>
<name>A0A3Q3K6B2_MONAL</name>
<dbReference type="Gene3D" id="2.60.40.2240">
    <property type="entry name" value="Acyl-CoA thioester hydrolase/BAAT N-terminal domain"/>
    <property type="match status" value="1"/>
</dbReference>
<evidence type="ECO:0000313" key="6">
    <source>
        <dbReference type="Proteomes" id="UP000261600"/>
    </source>
</evidence>
<dbReference type="Proteomes" id="UP000261600">
    <property type="component" value="Unplaced"/>
</dbReference>
<dbReference type="InterPro" id="IPR042490">
    <property type="entry name" value="Thio_Ohase/BAAT_N"/>
</dbReference>
<dbReference type="PANTHER" id="PTHR10824">
    <property type="entry name" value="ACYL-COENZYME A THIOESTERASE-RELATED"/>
    <property type="match status" value="1"/>
</dbReference>
<feature type="active site" description="Charge relay system" evidence="2">
    <location>
        <position position="394"/>
    </location>
</feature>
<protein>
    <submittedName>
        <fullName evidence="5">Uncharacterized protein</fullName>
    </submittedName>
</protein>
<dbReference type="InterPro" id="IPR029058">
    <property type="entry name" value="AB_hydrolase_fold"/>
</dbReference>
<dbReference type="Gene3D" id="3.40.50.1820">
    <property type="entry name" value="alpha/beta hydrolase"/>
    <property type="match status" value="1"/>
</dbReference>